<reference evidence="1 2" key="1">
    <citation type="submission" date="2015-03" db="EMBL/GenBank/DDBJ databases">
        <title>Draft genome of the nematode, Opisthorchis viverrini.</title>
        <authorList>
            <person name="Mitreva M."/>
        </authorList>
    </citation>
    <scope>NUCLEOTIDE SEQUENCE [LARGE SCALE GENOMIC DNA]</scope>
    <source>
        <strain evidence="1">Khon Kaen</strain>
    </source>
</reference>
<evidence type="ECO:0000313" key="1">
    <source>
        <dbReference type="EMBL" id="OON20781.1"/>
    </source>
</evidence>
<proteinExistence type="predicted"/>
<feature type="non-terminal residue" evidence="1">
    <location>
        <position position="218"/>
    </location>
</feature>
<protein>
    <submittedName>
        <fullName evidence="1">Uncharacterized protein</fullName>
    </submittedName>
</protein>
<keyword evidence="2" id="KW-1185">Reference proteome</keyword>
<feature type="non-terminal residue" evidence="1">
    <location>
        <position position="1"/>
    </location>
</feature>
<organism evidence="1 2">
    <name type="scientific">Opisthorchis viverrini</name>
    <name type="common">Southeast Asian liver fluke</name>
    <dbReference type="NCBI Taxonomy" id="6198"/>
    <lineage>
        <taxon>Eukaryota</taxon>
        <taxon>Metazoa</taxon>
        <taxon>Spiralia</taxon>
        <taxon>Lophotrochozoa</taxon>
        <taxon>Platyhelminthes</taxon>
        <taxon>Trematoda</taxon>
        <taxon>Digenea</taxon>
        <taxon>Opisthorchiida</taxon>
        <taxon>Opisthorchiata</taxon>
        <taxon>Opisthorchiidae</taxon>
        <taxon>Opisthorchis</taxon>
    </lineage>
</organism>
<accession>A0A1S8X2C6</accession>
<evidence type="ECO:0000313" key="2">
    <source>
        <dbReference type="Proteomes" id="UP000243686"/>
    </source>
</evidence>
<name>A0A1S8X2C6_OPIVI</name>
<dbReference type="Proteomes" id="UP000243686">
    <property type="component" value="Unassembled WGS sequence"/>
</dbReference>
<gene>
    <name evidence="1" type="ORF">X801_03331</name>
</gene>
<dbReference type="AlphaFoldDB" id="A0A1S8X2C6"/>
<sequence>ADFRILLKLNFIEHQFKEAKNVGKLRKYLHQVVCSQIEEKSNWFKECNLERYHVQSEHIDVVILLNVSLSETGSGILSDLRSHNIRSFTTNRHLSVIFGQCASAVDIAEEEMRGGVFAVCLSFSFPVILLSDKLRDRAKDLTVTAEELLEFDTLSVVQASMTMVSTLPATSLDHNEYWNLPLKSVIDLIGNPGVCEANFKLPIYVDLGELCSVLNPVI</sequence>
<dbReference type="EMBL" id="KV892446">
    <property type="protein sequence ID" value="OON20781.1"/>
    <property type="molecule type" value="Genomic_DNA"/>
</dbReference>